<dbReference type="OrthoDB" id="7490614at2759"/>
<organism evidence="3 4">
    <name type="scientific">Brenthis ino</name>
    <name type="common">lesser marbled fritillary</name>
    <dbReference type="NCBI Taxonomy" id="405034"/>
    <lineage>
        <taxon>Eukaryota</taxon>
        <taxon>Metazoa</taxon>
        <taxon>Ecdysozoa</taxon>
        <taxon>Arthropoda</taxon>
        <taxon>Hexapoda</taxon>
        <taxon>Insecta</taxon>
        <taxon>Pterygota</taxon>
        <taxon>Neoptera</taxon>
        <taxon>Endopterygota</taxon>
        <taxon>Lepidoptera</taxon>
        <taxon>Glossata</taxon>
        <taxon>Ditrysia</taxon>
        <taxon>Papilionoidea</taxon>
        <taxon>Nymphalidae</taxon>
        <taxon>Heliconiinae</taxon>
        <taxon>Argynnini</taxon>
        <taxon>Brenthis</taxon>
    </lineage>
</organism>
<evidence type="ECO:0000313" key="4">
    <source>
        <dbReference type="Proteomes" id="UP000838878"/>
    </source>
</evidence>
<feature type="region of interest" description="Disordered" evidence="1">
    <location>
        <begin position="54"/>
        <end position="81"/>
    </location>
</feature>
<sequence>MDVLVIVILLTAFLIIALAIVVNERVVTAQNVISLDQMAVETKNKAMTIVEGPKIEKPSQPHQPQKVNQTNSPELRPPSKPPILHTNDKKLYFDIPQHYYNSGKKIVAPPVHLYTKEPLKLSNSVYKYQNMIPMQRGNLYYNKPMRQPPIFAASNGNPSIVASPKFSLPVQTINGIRTDFVKPPKISILTISTTTTTETPTTTRVLRTKRIWPKRILEKMNSTSQNLTITSETKITNVTNTTDLTPSSSRLRLRFATTEKSTLSTTPESTTRGYRRVTRAPKIKSTTTPYDPIRPNDWVPIVPIPSHYVKVRKTRQTPINKRSDIMIQPLGFFPLDQSIRGAPAVGGRKRMIFFRKRKRQMNPYLTQDNDPKLVYSQPQIGYEDLQPEASQSQPKLVTKIKHHHHHHHHRYIKTVEKPVKVPYKVEVEVPKPYPVEKKVPVPVPVEKVKVVDRPYPIPVEKRIPYPVAVKVPQPVPVKVVEKEYVPKPYPIIHHVPIVKHVEIKVPQPHPVEVEKKVPYPVQVPVTVEKRVPVPYQVEKRVPYPVPVRVLVPQPYPVERKVPYPVEVKVKEPVEVIKHVHVRVPYPQPYPVKVPHPVPITVEKKVPYPVQVEKKIPVPVEIIVPRKIEVERRVPVYIPRPYPVEKRVPYPVKVPYPVRVPVKVPVRVPVEVPVYIHHPFQIINDDDVGAAGNQYYADRGRENHYYTVEGNQHSRSGKDQVTSAAPYGFISRSDSESTTAKTKKDNSSQNT</sequence>
<dbReference type="PANTHER" id="PTHR47771">
    <property type="entry name" value="LD27203P-RELATED"/>
    <property type="match status" value="1"/>
</dbReference>
<feature type="chain" id="PRO_5035421191" evidence="2">
    <location>
        <begin position="20"/>
        <end position="750"/>
    </location>
</feature>
<gene>
    <name evidence="3" type="ORF">BINO364_LOCUS5628</name>
</gene>
<dbReference type="EMBL" id="OV170233">
    <property type="protein sequence ID" value="CAH0719260.1"/>
    <property type="molecule type" value="Genomic_DNA"/>
</dbReference>
<dbReference type="Proteomes" id="UP000838878">
    <property type="component" value="Chromosome 13"/>
</dbReference>
<feature type="signal peptide" evidence="2">
    <location>
        <begin position="1"/>
        <end position="19"/>
    </location>
</feature>
<dbReference type="PANTHER" id="PTHR47771:SF12">
    <property type="entry name" value="HL02234P-RELATED"/>
    <property type="match status" value="1"/>
</dbReference>
<name>A0A8J9VH45_9NEOP</name>
<evidence type="ECO:0000256" key="2">
    <source>
        <dbReference type="SAM" id="SignalP"/>
    </source>
</evidence>
<accession>A0A8J9VH45</accession>
<proteinExistence type="predicted"/>
<reference evidence="3" key="1">
    <citation type="submission" date="2021-12" db="EMBL/GenBank/DDBJ databases">
        <authorList>
            <person name="Martin H S."/>
        </authorList>
    </citation>
    <scope>NUCLEOTIDE SEQUENCE</scope>
</reference>
<dbReference type="AlphaFoldDB" id="A0A8J9VH45"/>
<feature type="compositionally biased region" description="Polar residues" evidence="1">
    <location>
        <begin position="60"/>
        <end position="73"/>
    </location>
</feature>
<evidence type="ECO:0000256" key="1">
    <source>
        <dbReference type="SAM" id="MobiDB-lite"/>
    </source>
</evidence>
<feature type="region of interest" description="Disordered" evidence="1">
    <location>
        <begin position="709"/>
        <end position="750"/>
    </location>
</feature>
<keyword evidence="2" id="KW-0732">Signal</keyword>
<feature type="non-terminal residue" evidence="3">
    <location>
        <position position="750"/>
    </location>
</feature>
<keyword evidence="4" id="KW-1185">Reference proteome</keyword>
<feature type="compositionally biased region" description="Polar residues" evidence="1">
    <location>
        <begin position="709"/>
        <end position="722"/>
    </location>
</feature>
<feature type="compositionally biased region" description="Basic and acidic residues" evidence="1">
    <location>
        <begin position="741"/>
        <end position="750"/>
    </location>
</feature>
<evidence type="ECO:0000313" key="3">
    <source>
        <dbReference type="EMBL" id="CAH0719260.1"/>
    </source>
</evidence>
<protein>
    <submittedName>
        <fullName evidence="3">Uncharacterized protein</fullName>
    </submittedName>
</protein>